<dbReference type="EMBL" id="QRAO01000002">
    <property type="protein sequence ID" value="RDK87035.1"/>
    <property type="molecule type" value="Genomic_DNA"/>
</dbReference>
<organism evidence="2 3">
    <name type="scientific">Marinirhabdus gelatinilytica</name>
    <dbReference type="NCBI Taxonomy" id="1703343"/>
    <lineage>
        <taxon>Bacteria</taxon>
        <taxon>Pseudomonadati</taxon>
        <taxon>Bacteroidota</taxon>
        <taxon>Flavobacteriia</taxon>
        <taxon>Flavobacteriales</taxon>
        <taxon>Flavobacteriaceae</taxon>
    </lineage>
</organism>
<keyword evidence="3" id="KW-1185">Reference proteome</keyword>
<dbReference type="OrthoDB" id="822590at2"/>
<evidence type="ECO:0000313" key="3">
    <source>
        <dbReference type="Proteomes" id="UP000255317"/>
    </source>
</evidence>
<dbReference type="Proteomes" id="UP000255317">
    <property type="component" value="Unassembled WGS sequence"/>
</dbReference>
<dbReference type="AlphaFoldDB" id="A0A370QF89"/>
<sequence>MIKFFRHIRQRLVIENRFSKYLLYAIGEIILVVIGILIALQINNWNEERKQDAIEIGYLKRLVNDLEKDKLLWQNTHDTRKKQVQYIQNTIAINFNKRKDTINFMKLAGDMKTAMTWNSINPNQDTFTELLSSGNLNVIKNDTIKSKLIALNNNYSSIKNWDNTSASTHNRLMETTQSHYNIKDFKPIDPNFAEYVDIQFTEEEIQNAMQSMGQSMLGIINNKEFINNFDVFADNYHRQLPYFKKLEEEVEELTQLITSEINKRQ</sequence>
<keyword evidence="1" id="KW-0472">Membrane</keyword>
<gene>
    <name evidence="2" type="ORF">C8D94_102214</name>
</gene>
<name>A0A370QF89_9FLAO</name>
<evidence type="ECO:0000313" key="2">
    <source>
        <dbReference type="EMBL" id="RDK87035.1"/>
    </source>
</evidence>
<dbReference type="Pfam" id="PF19578">
    <property type="entry name" value="DUF6090"/>
    <property type="match status" value="1"/>
</dbReference>
<feature type="transmembrane region" description="Helical" evidence="1">
    <location>
        <begin position="21"/>
        <end position="42"/>
    </location>
</feature>
<proteinExistence type="predicted"/>
<keyword evidence="1" id="KW-1133">Transmembrane helix</keyword>
<dbReference type="RefSeq" id="WP_115123244.1">
    <property type="nucleotide sequence ID" value="NZ_QRAO01000002.1"/>
</dbReference>
<protein>
    <submittedName>
        <fullName evidence="2">Uncharacterized protein</fullName>
    </submittedName>
</protein>
<comment type="caution">
    <text evidence="2">The sequence shown here is derived from an EMBL/GenBank/DDBJ whole genome shotgun (WGS) entry which is preliminary data.</text>
</comment>
<reference evidence="2 3" key="1">
    <citation type="submission" date="2018-07" db="EMBL/GenBank/DDBJ databases">
        <title>Genomic Encyclopedia of Type Strains, Phase IV (KMG-IV): sequencing the most valuable type-strain genomes for metagenomic binning, comparative biology and taxonomic classification.</title>
        <authorList>
            <person name="Goeker M."/>
        </authorList>
    </citation>
    <scope>NUCLEOTIDE SEQUENCE [LARGE SCALE GENOMIC DNA]</scope>
    <source>
        <strain evidence="2 3">DSM 101478</strain>
    </source>
</reference>
<evidence type="ECO:0000256" key="1">
    <source>
        <dbReference type="SAM" id="Phobius"/>
    </source>
</evidence>
<keyword evidence="1" id="KW-0812">Transmembrane</keyword>
<accession>A0A370QF89</accession>
<dbReference type="InterPro" id="IPR045749">
    <property type="entry name" value="DUF6090"/>
</dbReference>